<evidence type="ECO:0000313" key="2">
    <source>
        <dbReference type="EMBL" id="PRY18319.1"/>
    </source>
</evidence>
<evidence type="ECO:0008006" key="4">
    <source>
        <dbReference type="Google" id="ProtNLM"/>
    </source>
</evidence>
<dbReference type="EMBL" id="PVZF01000001">
    <property type="protein sequence ID" value="PRY18319.1"/>
    <property type="molecule type" value="Genomic_DNA"/>
</dbReference>
<keyword evidence="3" id="KW-1185">Reference proteome</keyword>
<reference evidence="2 3" key="1">
    <citation type="submission" date="2018-03" db="EMBL/GenBank/DDBJ databases">
        <title>Genomic Encyclopedia of Archaeal and Bacterial Type Strains, Phase II (KMG-II): from individual species to whole genera.</title>
        <authorList>
            <person name="Goeker M."/>
        </authorList>
    </citation>
    <scope>NUCLEOTIDE SEQUENCE [LARGE SCALE GENOMIC DNA]</scope>
    <source>
        <strain evidence="2 3">DSM 19711</strain>
    </source>
</reference>
<dbReference type="Gene3D" id="1.10.357.10">
    <property type="entry name" value="Tetracycline Repressor, domain 2"/>
    <property type="match status" value="1"/>
</dbReference>
<name>A0A2T0RAY9_9ACTN</name>
<evidence type="ECO:0000256" key="1">
    <source>
        <dbReference type="SAM" id="MobiDB-lite"/>
    </source>
</evidence>
<dbReference type="Proteomes" id="UP000238083">
    <property type="component" value="Unassembled WGS sequence"/>
</dbReference>
<proteinExistence type="predicted"/>
<feature type="compositionally biased region" description="Basic and acidic residues" evidence="1">
    <location>
        <begin position="88"/>
        <end position="98"/>
    </location>
</feature>
<sequence length="98" mass="10852">MRADPAAAAIERAAELAHLRSRREERRARLVADAVDDLRRRGLLHHEQPSHADVAERTGLSLGQVLWAYPTTDDLLHAVHPTAPDHPTSSDHPKGHLP</sequence>
<gene>
    <name evidence="2" type="ORF">CLV37_101564</name>
</gene>
<dbReference type="AlphaFoldDB" id="A0A2T0RAY9"/>
<dbReference type="RefSeq" id="WP_106206697.1">
    <property type="nucleotide sequence ID" value="NZ_PVZF01000001.1"/>
</dbReference>
<accession>A0A2T0RAY9</accession>
<comment type="caution">
    <text evidence="2">The sequence shown here is derived from an EMBL/GenBank/DDBJ whole genome shotgun (WGS) entry which is preliminary data.</text>
</comment>
<evidence type="ECO:0000313" key="3">
    <source>
        <dbReference type="Proteomes" id="UP000238083"/>
    </source>
</evidence>
<protein>
    <recommendedName>
        <fullName evidence="4">TetR family transcriptional regulator</fullName>
    </recommendedName>
</protein>
<organism evidence="2 3">
    <name type="scientific">Kineococcus rhizosphaerae</name>
    <dbReference type="NCBI Taxonomy" id="559628"/>
    <lineage>
        <taxon>Bacteria</taxon>
        <taxon>Bacillati</taxon>
        <taxon>Actinomycetota</taxon>
        <taxon>Actinomycetes</taxon>
        <taxon>Kineosporiales</taxon>
        <taxon>Kineosporiaceae</taxon>
        <taxon>Kineococcus</taxon>
    </lineage>
</organism>
<feature type="region of interest" description="Disordered" evidence="1">
    <location>
        <begin position="77"/>
        <end position="98"/>
    </location>
</feature>
<dbReference type="SUPFAM" id="SSF46689">
    <property type="entry name" value="Homeodomain-like"/>
    <property type="match status" value="1"/>
</dbReference>
<dbReference type="InterPro" id="IPR009057">
    <property type="entry name" value="Homeodomain-like_sf"/>
</dbReference>